<proteinExistence type="predicted"/>
<protein>
    <submittedName>
        <fullName evidence="2">Uncharacterized protein</fullName>
    </submittedName>
</protein>
<reference evidence="2" key="1">
    <citation type="submission" date="2021-06" db="EMBL/GenBank/DDBJ databases">
        <authorList>
            <person name="Hodson N. C."/>
            <person name="Mongue J. A."/>
            <person name="Jaron S. K."/>
        </authorList>
    </citation>
    <scope>NUCLEOTIDE SEQUENCE</scope>
</reference>
<dbReference type="Proteomes" id="UP000708208">
    <property type="component" value="Unassembled WGS sequence"/>
</dbReference>
<gene>
    <name evidence="2" type="ORF">AFUS01_LOCUS15826</name>
</gene>
<dbReference type="AlphaFoldDB" id="A0A8J2P786"/>
<evidence type="ECO:0000313" key="2">
    <source>
        <dbReference type="EMBL" id="CAG7726951.1"/>
    </source>
</evidence>
<accession>A0A8J2P786</accession>
<dbReference type="EMBL" id="CAJVCH010142140">
    <property type="protein sequence ID" value="CAG7726951.1"/>
    <property type="molecule type" value="Genomic_DNA"/>
</dbReference>
<feature type="region of interest" description="Disordered" evidence="1">
    <location>
        <begin position="371"/>
        <end position="393"/>
    </location>
</feature>
<feature type="region of interest" description="Disordered" evidence="1">
    <location>
        <begin position="1"/>
        <end position="114"/>
    </location>
</feature>
<feature type="compositionally biased region" description="Low complexity" evidence="1">
    <location>
        <begin position="30"/>
        <end position="95"/>
    </location>
</feature>
<organism evidence="2 3">
    <name type="scientific">Allacma fusca</name>
    <dbReference type="NCBI Taxonomy" id="39272"/>
    <lineage>
        <taxon>Eukaryota</taxon>
        <taxon>Metazoa</taxon>
        <taxon>Ecdysozoa</taxon>
        <taxon>Arthropoda</taxon>
        <taxon>Hexapoda</taxon>
        <taxon>Collembola</taxon>
        <taxon>Symphypleona</taxon>
        <taxon>Sminthuridae</taxon>
        <taxon>Allacma</taxon>
    </lineage>
</organism>
<evidence type="ECO:0000313" key="3">
    <source>
        <dbReference type="Proteomes" id="UP000708208"/>
    </source>
</evidence>
<keyword evidence="3" id="KW-1185">Reference proteome</keyword>
<sequence length="495" mass="54351">MMDSNVESEMNASNVLPINDKMNECDESSVDFSCNSSDSGSSSSSIDSDATTLSASSSSSSCDSDATTESSSSSSSSSSASSSSSSSSDLGIDASPTPHCAKLNEDEPGQCPAPQVNVEVQQPIRMALARQFFSIESIPRDPVQNCMVWSFQNQGHFKRFRDILPVEDVRRQVEWDSTQFHLIQAERARARSERWRIAANIAPPPVAFPESCASPVVGKPFRPFAPLNRISAPLFGGAWHCATPMPSPSHEHCSDSFSVDLNPHVPKLTGNWSVGGPPSDSDFSGLDPIPYQHPRLSAGNWKTFNDIHGEDIAARQMSNPEYFESVPTPDNFNVVSPEEHAILESILAESPSDMCNLGFIHPTDSLHPSIFSRDSCESTESSSSSDDEDVAQTSEINSVVEPQVAGPSRPKPPPIKCNIWTQEQWAVIKESRILCEREELDRQEFAKRRCTRAKGEEPSTGLVFQKKTRNRDPQERAVGISGYSRKFQFVKKRKS</sequence>
<feature type="compositionally biased region" description="Polar residues" evidence="1">
    <location>
        <begin position="1"/>
        <end position="16"/>
    </location>
</feature>
<feature type="region of interest" description="Disordered" evidence="1">
    <location>
        <begin position="451"/>
        <end position="475"/>
    </location>
</feature>
<comment type="caution">
    <text evidence="2">The sequence shown here is derived from an EMBL/GenBank/DDBJ whole genome shotgun (WGS) entry which is preliminary data.</text>
</comment>
<evidence type="ECO:0000256" key="1">
    <source>
        <dbReference type="SAM" id="MobiDB-lite"/>
    </source>
</evidence>
<name>A0A8J2P786_9HEXA</name>